<dbReference type="Proteomes" id="UP000756346">
    <property type="component" value="Unassembled WGS sequence"/>
</dbReference>
<dbReference type="GO" id="GO:0016020">
    <property type="term" value="C:membrane"/>
    <property type="evidence" value="ECO:0007669"/>
    <property type="project" value="UniProtKB-SubCell"/>
</dbReference>
<dbReference type="PANTHER" id="PTHR22950">
    <property type="entry name" value="AMINO ACID TRANSPORTER"/>
    <property type="match status" value="1"/>
</dbReference>
<feature type="transmembrane region" description="Helical" evidence="6">
    <location>
        <begin position="164"/>
        <end position="182"/>
    </location>
</feature>
<evidence type="ECO:0000256" key="4">
    <source>
        <dbReference type="ARBA" id="ARBA00022989"/>
    </source>
</evidence>
<feature type="transmembrane region" description="Helical" evidence="6">
    <location>
        <begin position="348"/>
        <end position="367"/>
    </location>
</feature>
<feature type="transmembrane region" description="Helical" evidence="6">
    <location>
        <begin position="319"/>
        <end position="336"/>
    </location>
</feature>
<organism evidence="8 9">
    <name type="scientific">Microdochium trichocladiopsis</name>
    <dbReference type="NCBI Taxonomy" id="1682393"/>
    <lineage>
        <taxon>Eukaryota</taxon>
        <taxon>Fungi</taxon>
        <taxon>Dikarya</taxon>
        <taxon>Ascomycota</taxon>
        <taxon>Pezizomycotina</taxon>
        <taxon>Sordariomycetes</taxon>
        <taxon>Xylariomycetidae</taxon>
        <taxon>Xylariales</taxon>
        <taxon>Microdochiaceae</taxon>
        <taxon>Microdochium</taxon>
    </lineage>
</organism>
<feature type="transmembrane region" description="Helical" evidence="6">
    <location>
        <begin position="194"/>
        <end position="215"/>
    </location>
</feature>
<evidence type="ECO:0000259" key="7">
    <source>
        <dbReference type="Pfam" id="PF01490"/>
    </source>
</evidence>
<sequence>MAAKKASTEAKYQSSDKTDMAPAASIKGGIVTNDLESAEAHEVFKTGVDGVEFRTVSWQRATIVFCKINFAMSILAIPEAFATLGSVGGSFSLIGFTSLNVYTGLILGDFHNRHPECHMLADMMGLIWGKIGRELVGVQIIIAQVLISAGGIVTTAVGLNALSNHSQCTVVFALLAAILITACSSIRTFSKLGWLTWFGMITFVLGVFVFTIAITQQDRPAAAPPTGDFDLGWTAISYPTFVVGMVSAANLFICTSGSSMFLPVISEMRRPQDYRKACLWAGFIVDTLYLALSLVIYRYCGKWLSVPAFGSAGPLFKKISYGISLPGLIYAFVRLLRDSHHLQKHTVVHWGTWLGVNLALGVAAFIVAEAEPILSYLLGLAGAFCFAPFSLIFPCLLWMYDSKGYRTGSKAKYAVHALIVSLGLFMVVGTAYAVVVATKDAFATGMIARVFDCAANSGSS</sequence>
<reference evidence="8" key="1">
    <citation type="journal article" date="2021" name="Nat. Commun.">
        <title>Genetic determinants of endophytism in the Arabidopsis root mycobiome.</title>
        <authorList>
            <person name="Mesny F."/>
            <person name="Miyauchi S."/>
            <person name="Thiergart T."/>
            <person name="Pickel B."/>
            <person name="Atanasova L."/>
            <person name="Karlsson M."/>
            <person name="Huettel B."/>
            <person name="Barry K.W."/>
            <person name="Haridas S."/>
            <person name="Chen C."/>
            <person name="Bauer D."/>
            <person name="Andreopoulos W."/>
            <person name="Pangilinan J."/>
            <person name="LaButti K."/>
            <person name="Riley R."/>
            <person name="Lipzen A."/>
            <person name="Clum A."/>
            <person name="Drula E."/>
            <person name="Henrissat B."/>
            <person name="Kohler A."/>
            <person name="Grigoriev I.V."/>
            <person name="Martin F.M."/>
            <person name="Hacquard S."/>
        </authorList>
    </citation>
    <scope>NUCLEOTIDE SEQUENCE</scope>
    <source>
        <strain evidence="8">MPI-CAGE-CH-0230</strain>
    </source>
</reference>
<feature type="domain" description="Amino acid transporter transmembrane" evidence="7">
    <location>
        <begin position="55"/>
        <end position="434"/>
    </location>
</feature>
<dbReference type="GeneID" id="70191696"/>
<comment type="subcellular location">
    <subcellularLocation>
        <location evidence="1">Membrane</location>
        <topology evidence="1">Multi-pass membrane protein</topology>
    </subcellularLocation>
</comment>
<protein>
    <submittedName>
        <fullName evidence="8">Transmembrane amino acid transporter</fullName>
    </submittedName>
</protein>
<dbReference type="Pfam" id="PF01490">
    <property type="entry name" value="Aa_trans"/>
    <property type="match status" value="1"/>
</dbReference>
<feature type="transmembrane region" description="Helical" evidence="6">
    <location>
        <begin position="235"/>
        <end position="265"/>
    </location>
</feature>
<evidence type="ECO:0000256" key="3">
    <source>
        <dbReference type="ARBA" id="ARBA00022692"/>
    </source>
</evidence>
<dbReference type="AlphaFoldDB" id="A0A9P8YKA3"/>
<evidence type="ECO:0000256" key="2">
    <source>
        <dbReference type="ARBA" id="ARBA00008066"/>
    </source>
</evidence>
<keyword evidence="4 6" id="KW-1133">Transmembrane helix</keyword>
<dbReference type="RefSeq" id="XP_046019567.1">
    <property type="nucleotide sequence ID" value="XM_046162150.1"/>
</dbReference>
<name>A0A9P8YKA3_9PEZI</name>
<keyword evidence="5 6" id="KW-0472">Membrane</keyword>
<dbReference type="EMBL" id="JAGTJQ010000001">
    <property type="protein sequence ID" value="KAH7041512.1"/>
    <property type="molecule type" value="Genomic_DNA"/>
</dbReference>
<feature type="transmembrane region" description="Helical" evidence="6">
    <location>
        <begin position="413"/>
        <end position="435"/>
    </location>
</feature>
<evidence type="ECO:0000256" key="6">
    <source>
        <dbReference type="SAM" id="Phobius"/>
    </source>
</evidence>
<keyword evidence="9" id="KW-1185">Reference proteome</keyword>
<keyword evidence="3 6" id="KW-0812">Transmembrane</keyword>
<feature type="transmembrane region" description="Helical" evidence="6">
    <location>
        <begin position="135"/>
        <end position="158"/>
    </location>
</feature>
<evidence type="ECO:0000256" key="1">
    <source>
        <dbReference type="ARBA" id="ARBA00004141"/>
    </source>
</evidence>
<feature type="transmembrane region" description="Helical" evidence="6">
    <location>
        <begin position="277"/>
        <end position="299"/>
    </location>
</feature>
<dbReference type="InterPro" id="IPR013057">
    <property type="entry name" value="AA_transpt_TM"/>
</dbReference>
<comment type="caution">
    <text evidence="8">The sequence shown here is derived from an EMBL/GenBank/DDBJ whole genome shotgun (WGS) entry which is preliminary data.</text>
</comment>
<evidence type="ECO:0000313" key="8">
    <source>
        <dbReference type="EMBL" id="KAH7041512.1"/>
    </source>
</evidence>
<proteinExistence type="inferred from homology"/>
<dbReference type="OrthoDB" id="40134at2759"/>
<gene>
    <name evidence="8" type="ORF">B0I36DRAFT_420118</name>
</gene>
<feature type="transmembrane region" description="Helical" evidence="6">
    <location>
        <begin position="373"/>
        <end position="401"/>
    </location>
</feature>
<accession>A0A9P8YKA3</accession>
<dbReference type="PANTHER" id="PTHR22950:SF697">
    <property type="entry name" value="AMINO ACID TRANSPORTER (EUROFUNG)"/>
    <property type="match status" value="1"/>
</dbReference>
<comment type="similarity">
    <text evidence="2">Belongs to the amino acid/polyamine transporter 2 family.</text>
</comment>
<dbReference type="GO" id="GO:0015179">
    <property type="term" value="F:L-amino acid transmembrane transporter activity"/>
    <property type="evidence" value="ECO:0007669"/>
    <property type="project" value="TreeGrafter"/>
</dbReference>
<evidence type="ECO:0000313" key="9">
    <source>
        <dbReference type="Proteomes" id="UP000756346"/>
    </source>
</evidence>
<evidence type="ECO:0000256" key="5">
    <source>
        <dbReference type="ARBA" id="ARBA00023136"/>
    </source>
</evidence>